<dbReference type="EMBL" id="JACJIE010000010">
    <property type="protein sequence ID" value="MBA8945656.1"/>
    <property type="molecule type" value="Genomic_DNA"/>
</dbReference>
<dbReference type="GO" id="GO:0006950">
    <property type="term" value="P:response to stress"/>
    <property type="evidence" value="ECO:0007669"/>
    <property type="project" value="TreeGrafter"/>
</dbReference>
<dbReference type="AlphaFoldDB" id="A0A514JZ79"/>
<dbReference type="KEGG" id="sast:CD934_31410"/>
<dbReference type="InterPro" id="IPR039422">
    <property type="entry name" value="MarR/SlyA-like"/>
</dbReference>
<proteinExistence type="predicted"/>
<dbReference type="PROSITE" id="PS50995">
    <property type="entry name" value="HTH_MARR_2"/>
    <property type="match status" value="1"/>
</dbReference>
<evidence type="ECO:0000259" key="1">
    <source>
        <dbReference type="PROSITE" id="PS50995"/>
    </source>
</evidence>
<evidence type="ECO:0000313" key="3">
    <source>
        <dbReference type="EMBL" id="QDI72701.1"/>
    </source>
</evidence>
<protein>
    <submittedName>
        <fullName evidence="2 3">MarR family transcriptional regulator</fullName>
    </submittedName>
</protein>
<dbReference type="InterPro" id="IPR036388">
    <property type="entry name" value="WH-like_DNA-bd_sf"/>
</dbReference>
<dbReference type="PANTHER" id="PTHR33164">
    <property type="entry name" value="TRANSCRIPTIONAL REGULATOR, MARR FAMILY"/>
    <property type="match status" value="1"/>
</dbReference>
<dbReference type="SMART" id="SM00347">
    <property type="entry name" value="HTH_MARR"/>
    <property type="match status" value="1"/>
</dbReference>
<dbReference type="GO" id="GO:0003677">
    <property type="term" value="F:DNA binding"/>
    <property type="evidence" value="ECO:0007669"/>
    <property type="project" value="UniProtKB-KW"/>
</dbReference>
<organism evidence="3 4">
    <name type="scientific">Streptomyces calvus</name>
    <dbReference type="NCBI Taxonomy" id="67282"/>
    <lineage>
        <taxon>Bacteria</taxon>
        <taxon>Bacillati</taxon>
        <taxon>Actinomycetota</taxon>
        <taxon>Actinomycetes</taxon>
        <taxon>Kitasatosporales</taxon>
        <taxon>Streptomycetaceae</taxon>
        <taxon>Streptomyces</taxon>
    </lineage>
</organism>
<dbReference type="OrthoDB" id="5511415at2"/>
<gene>
    <name evidence="3" type="ORF">CD934_31410</name>
    <name evidence="2" type="ORF">FHS33_004105</name>
</gene>
<dbReference type="PANTHER" id="PTHR33164:SF99">
    <property type="entry name" value="MARR FAMILY REGULATORY PROTEIN"/>
    <property type="match status" value="1"/>
</dbReference>
<sequence length="158" mass="17164">MNAMDKPLPPDALGRRLTEVYDLVGPLYRRAQRSVEQGLATGDGLSLGVRAVLTLLHRNGPMTVPQMGRAQAISRQFVQRMVNDAAAQDLVESVPNPAHRRSSLIRLTQRGSAAITAVLDREHQLLREVGGDLTDADVTACLRVLGELLKALDHVDLG</sequence>
<keyword evidence="2" id="KW-0238">DNA-binding</keyword>
<dbReference type="InterPro" id="IPR036390">
    <property type="entry name" value="WH_DNA-bd_sf"/>
</dbReference>
<evidence type="ECO:0000313" key="4">
    <source>
        <dbReference type="Proteomes" id="UP000316215"/>
    </source>
</evidence>
<evidence type="ECO:0000313" key="2">
    <source>
        <dbReference type="EMBL" id="MBA8945656.1"/>
    </source>
</evidence>
<name>A0A514JZ79_9ACTN</name>
<keyword evidence="4" id="KW-1185">Reference proteome</keyword>
<feature type="domain" description="HTH marR-type" evidence="1">
    <location>
        <begin position="10"/>
        <end position="150"/>
    </location>
</feature>
<dbReference type="Proteomes" id="UP000316215">
    <property type="component" value="Chromosome"/>
</dbReference>
<dbReference type="SUPFAM" id="SSF46785">
    <property type="entry name" value="Winged helix' DNA-binding domain"/>
    <property type="match status" value="1"/>
</dbReference>
<reference evidence="3 4" key="1">
    <citation type="submission" date="2017-07" db="EMBL/GenBank/DDBJ databases">
        <title>The Complete Genome of Streptomyces asterosporus-ZSY.</title>
        <authorList>
            <person name="Zhang S."/>
        </authorList>
    </citation>
    <scope>NUCLEOTIDE SEQUENCE [LARGE SCALE GENOMIC DNA]</scope>
    <source>
        <strain evidence="3 4">DSM 41452</strain>
    </source>
</reference>
<dbReference type="Proteomes" id="UP000530412">
    <property type="component" value="Unassembled WGS sequence"/>
</dbReference>
<dbReference type="Pfam" id="PF12802">
    <property type="entry name" value="MarR_2"/>
    <property type="match status" value="1"/>
</dbReference>
<dbReference type="EMBL" id="CP022310">
    <property type="protein sequence ID" value="QDI72701.1"/>
    <property type="molecule type" value="Genomic_DNA"/>
</dbReference>
<dbReference type="Gene3D" id="1.10.10.10">
    <property type="entry name" value="Winged helix-like DNA-binding domain superfamily/Winged helix DNA-binding domain"/>
    <property type="match status" value="1"/>
</dbReference>
<reference evidence="2 5" key="2">
    <citation type="submission" date="2020-08" db="EMBL/GenBank/DDBJ databases">
        <title>Genomic Encyclopedia of Type Strains, Phase III (KMG-III): the genomes of soil and plant-associated and newly described type strains.</title>
        <authorList>
            <person name="Whitman W."/>
        </authorList>
    </citation>
    <scope>NUCLEOTIDE SEQUENCE [LARGE SCALE GENOMIC DNA]</scope>
    <source>
        <strain evidence="2 5">CECT 3271</strain>
    </source>
</reference>
<dbReference type="InterPro" id="IPR000835">
    <property type="entry name" value="HTH_MarR-typ"/>
</dbReference>
<dbReference type="RefSeq" id="WP_142197059.1">
    <property type="nucleotide sequence ID" value="NZ_BMSU01000003.1"/>
</dbReference>
<accession>A0A514JZ79</accession>
<dbReference type="GO" id="GO:0003700">
    <property type="term" value="F:DNA-binding transcription factor activity"/>
    <property type="evidence" value="ECO:0007669"/>
    <property type="project" value="InterPro"/>
</dbReference>
<evidence type="ECO:0000313" key="5">
    <source>
        <dbReference type="Proteomes" id="UP000530412"/>
    </source>
</evidence>